<feature type="transmembrane region" description="Helical" evidence="2">
    <location>
        <begin position="134"/>
        <end position="155"/>
    </location>
</feature>
<evidence type="ECO:0000256" key="2">
    <source>
        <dbReference type="SAM" id="Phobius"/>
    </source>
</evidence>
<feature type="compositionally biased region" description="Low complexity" evidence="1">
    <location>
        <begin position="12"/>
        <end position="25"/>
    </location>
</feature>
<dbReference type="RefSeq" id="WP_379514199.1">
    <property type="nucleotide sequence ID" value="NZ_JBHSPA010000016.1"/>
</dbReference>
<evidence type="ECO:0000313" key="3">
    <source>
        <dbReference type="EMBL" id="MFC5824675.1"/>
    </source>
</evidence>
<reference evidence="4" key="1">
    <citation type="journal article" date="2019" name="Int. J. Syst. Evol. Microbiol.">
        <title>The Global Catalogue of Microorganisms (GCM) 10K type strain sequencing project: providing services to taxonomists for standard genome sequencing and annotation.</title>
        <authorList>
            <consortium name="The Broad Institute Genomics Platform"/>
            <consortium name="The Broad Institute Genome Sequencing Center for Infectious Disease"/>
            <person name="Wu L."/>
            <person name="Ma J."/>
        </authorList>
    </citation>
    <scope>NUCLEOTIDE SEQUENCE [LARGE SCALE GENOMIC DNA]</scope>
    <source>
        <strain evidence="4">CCUG 53903</strain>
    </source>
</reference>
<dbReference type="Pfam" id="PF07077">
    <property type="entry name" value="DUF1345"/>
    <property type="match status" value="1"/>
</dbReference>
<feature type="region of interest" description="Disordered" evidence="1">
    <location>
        <begin position="1"/>
        <end position="33"/>
    </location>
</feature>
<sequence length="262" mass="27943">MSDSPAAERGGSTATSRSAETTSPTGRRDAGARQKRPYPLLADDVARSRVCVAIAAPFIVASPFVIRNLDLQPTLVGILTAFVIWSIYSIVYIGLVFGVFMRADADTLGQWLWAVPRPRTRAQRISGIINGYGAIWWALSGGGVSIAAMIVLMTTGESTPPAIIWAGVVVLTASWAIIAVSFAVHYAREHALSGGLEFPGEAPRFSDFLYLSLQLSTTFAGSDVVITTTRMRRFAALHGGIAFLFNTVIIAILVTVLLAAVS</sequence>
<accession>A0ABW1CG16</accession>
<feature type="transmembrane region" description="Helical" evidence="2">
    <location>
        <begin position="162"/>
        <end position="188"/>
    </location>
</feature>
<dbReference type="InterPro" id="IPR009781">
    <property type="entry name" value="DUF1345"/>
</dbReference>
<organism evidence="3 4">
    <name type="scientific">Nonomuraea insulae</name>
    <dbReference type="NCBI Taxonomy" id="1616787"/>
    <lineage>
        <taxon>Bacteria</taxon>
        <taxon>Bacillati</taxon>
        <taxon>Actinomycetota</taxon>
        <taxon>Actinomycetes</taxon>
        <taxon>Streptosporangiales</taxon>
        <taxon>Streptosporangiaceae</taxon>
        <taxon>Nonomuraea</taxon>
    </lineage>
</organism>
<feature type="transmembrane region" description="Helical" evidence="2">
    <location>
        <begin position="241"/>
        <end position="261"/>
    </location>
</feature>
<gene>
    <name evidence="3" type="ORF">ACFPZ3_12525</name>
</gene>
<evidence type="ECO:0000256" key="1">
    <source>
        <dbReference type="SAM" id="MobiDB-lite"/>
    </source>
</evidence>
<feature type="transmembrane region" description="Helical" evidence="2">
    <location>
        <begin position="46"/>
        <end position="66"/>
    </location>
</feature>
<keyword evidence="2" id="KW-1133">Transmembrane helix</keyword>
<keyword evidence="2" id="KW-0812">Transmembrane</keyword>
<proteinExistence type="predicted"/>
<dbReference type="EMBL" id="JBHSPA010000016">
    <property type="protein sequence ID" value="MFC5824675.1"/>
    <property type="molecule type" value="Genomic_DNA"/>
</dbReference>
<keyword evidence="2" id="KW-0472">Membrane</keyword>
<protein>
    <submittedName>
        <fullName evidence="3">DUF1345 domain-containing protein</fullName>
    </submittedName>
</protein>
<keyword evidence="4" id="KW-1185">Reference proteome</keyword>
<dbReference type="Proteomes" id="UP001596058">
    <property type="component" value="Unassembled WGS sequence"/>
</dbReference>
<evidence type="ECO:0000313" key="4">
    <source>
        <dbReference type="Proteomes" id="UP001596058"/>
    </source>
</evidence>
<comment type="caution">
    <text evidence="3">The sequence shown here is derived from an EMBL/GenBank/DDBJ whole genome shotgun (WGS) entry which is preliminary data.</text>
</comment>
<name>A0ABW1CG16_9ACTN</name>
<feature type="transmembrane region" description="Helical" evidence="2">
    <location>
        <begin position="78"/>
        <end position="101"/>
    </location>
</feature>